<dbReference type="Proteomes" id="UP001589608">
    <property type="component" value="Unassembled WGS sequence"/>
</dbReference>
<dbReference type="Pfam" id="PF00296">
    <property type="entry name" value="Bac_luciferase"/>
    <property type="match status" value="1"/>
</dbReference>
<reference evidence="5 6" key="1">
    <citation type="submission" date="2024-09" db="EMBL/GenBank/DDBJ databases">
        <authorList>
            <person name="Sun Q."/>
            <person name="Mori K."/>
        </authorList>
    </citation>
    <scope>NUCLEOTIDE SEQUENCE [LARGE SCALE GENOMIC DNA]</scope>
    <source>
        <strain evidence="5 6">JCM 3307</strain>
    </source>
</reference>
<keyword evidence="6" id="KW-1185">Reference proteome</keyword>
<dbReference type="InterPro" id="IPR050766">
    <property type="entry name" value="Bact_Lucif_Oxidored"/>
</dbReference>
<dbReference type="SUPFAM" id="SSF51679">
    <property type="entry name" value="Bacterial luciferase-like"/>
    <property type="match status" value="1"/>
</dbReference>
<evidence type="ECO:0000256" key="2">
    <source>
        <dbReference type="ARBA" id="ARBA00023033"/>
    </source>
</evidence>
<comment type="caution">
    <text evidence="5">The sequence shown here is derived from an EMBL/GenBank/DDBJ whole genome shotgun (WGS) entry which is preliminary data.</text>
</comment>
<dbReference type="EMBL" id="JBHMCA010000043">
    <property type="protein sequence ID" value="MFB9445667.1"/>
    <property type="molecule type" value="Genomic_DNA"/>
</dbReference>
<name>A0ABV5M9Y0_9ACTN</name>
<evidence type="ECO:0000313" key="6">
    <source>
        <dbReference type="Proteomes" id="UP001589608"/>
    </source>
</evidence>
<evidence type="ECO:0000256" key="3">
    <source>
        <dbReference type="SAM" id="MobiDB-lite"/>
    </source>
</evidence>
<proteinExistence type="predicted"/>
<dbReference type="InterPro" id="IPR011251">
    <property type="entry name" value="Luciferase-like_dom"/>
</dbReference>
<organism evidence="5 6">
    <name type="scientific">Dactylosporangium vinaceum</name>
    <dbReference type="NCBI Taxonomy" id="53362"/>
    <lineage>
        <taxon>Bacteria</taxon>
        <taxon>Bacillati</taxon>
        <taxon>Actinomycetota</taxon>
        <taxon>Actinomycetes</taxon>
        <taxon>Micromonosporales</taxon>
        <taxon>Micromonosporaceae</taxon>
        <taxon>Dactylosporangium</taxon>
    </lineage>
</organism>
<evidence type="ECO:0000313" key="5">
    <source>
        <dbReference type="EMBL" id="MFB9445667.1"/>
    </source>
</evidence>
<dbReference type="PANTHER" id="PTHR30137">
    <property type="entry name" value="LUCIFERASE-LIKE MONOOXYGENASE"/>
    <property type="match status" value="1"/>
</dbReference>
<dbReference type="InterPro" id="IPR036661">
    <property type="entry name" value="Luciferase-like_sf"/>
</dbReference>
<dbReference type="RefSeq" id="WP_223093249.1">
    <property type="nucleotide sequence ID" value="NZ_CP061913.1"/>
</dbReference>
<feature type="region of interest" description="Disordered" evidence="3">
    <location>
        <begin position="10"/>
        <end position="31"/>
    </location>
</feature>
<gene>
    <name evidence="5" type="ORF">ACFFTR_21520</name>
</gene>
<dbReference type="Gene3D" id="3.20.20.30">
    <property type="entry name" value="Luciferase-like domain"/>
    <property type="match status" value="1"/>
</dbReference>
<keyword evidence="2" id="KW-0503">Monooxygenase</keyword>
<feature type="domain" description="Luciferase-like" evidence="4">
    <location>
        <begin position="40"/>
        <end position="307"/>
    </location>
</feature>
<dbReference type="PANTHER" id="PTHR30137:SF8">
    <property type="entry name" value="BLR5498 PROTEIN"/>
    <property type="match status" value="1"/>
</dbReference>
<dbReference type="EC" id="1.-.-.-" evidence="5"/>
<protein>
    <submittedName>
        <fullName evidence="5">LLM class flavin-dependent oxidoreductase</fullName>
        <ecNumber evidence="5">1.-.-.-</ecNumber>
    </submittedName>
</protein>
<evidence type="ECO:0000256" key="1">
    <source>
        <dbReference type="ARBA" id="ARBA00023002"/>
    </source>
</evidence>
<sequence length="343" mass="37022">MSLLWYCRPPATTTRSPVPGPRPGAGYDPPTGRRLLLSELDRAARAERLGFAATWLVEQHRPAAGGSPDPVALAAYVAARTHRIRIGVALSLPLHADPVRIAESLAQLDVLSSGRVIAAFGPGTPAEYHLLRHDPTTAAERFRESYELILRAWTDPAPFRWDGEHHYRPHVNPWPRPWQRPHPPVWLHGPPGPFMAEAARLHRPYLLDRSWPQPSGPDPSPPLPSLAFCVPVHVAEDDRTAHAEARPHAERLLATAPAPRDLTGWAAGPAPGDMSYEALTAGGHIIVGSPATVTARLAARAGELGADTCVTTAVATMPGPLVARGMELFAAQVMPRLQPTVTV</sequence>
<evidence type="ECO:0000259" key="4">
    <source>
        <dbReference type="Pfam" id="PF00296"/>
    </source>
</evidence>
<dbReference type="GO" id="GO:0016491">
    <property type="term" value="F:oxidoreductase activity"/>
    <property type="evidence" value="ECO:0007669"/>
    <property type="project" value="UniProtKB-KW"/>
</dbReference>
<accession>A0ABV5M9Y0</accession>
<keyword evidence="1 5" id="KW-0560">Oxidoreductase</keyword>